<evidence type="ECO:0000313" key="3">
    <source>
        <dbReference type="EMBL" id="OGI51134.1"/>
    </source>
</evidence>
<evidence type="ECO:0000313" key="4">
    <source>
        <dbReference type="Proteomes" id="UP000179037"/>
    </source>
</evidence>
<dbReference type="AlphaFoldDB" id="A0A1F6U177"/>
<dbReference type="InterPro" id="IPR007712">
    <property type="entry name" value="RelE/ParE_toxin"/>
</dbReference>
<dbReference type="PANTHER" id="PTHR33755:SF5">
    <property type="entry name" value="TYPE II TOXIN-ANTITOXIN SYSTEM RELE_PARE FAMILY TOXIN"/>
    <property type="match status" value="1"/>
</dbReference>
<keyword evidence="2" id="KW-1277">Toxin-antitoxin system</keyword>
<dbReference type="STRING" id="1817768.A3A87_03150"/>
<dbReference type="Proteomes" id="UP000179037">
    <property type="component" value="Unassembled WGS sequence"/>
</dbReference>
<proteinExistence type="inferred from homology"/>
<dbReference type="Gene3D" id="3.30.2310.20">
    <property type="entry name" value="RelE-like"/>
    <property type="match status" value="1"/>
</dbReference>
<reference evidence="3 4" key="1">
    <citation type="journal article" date="2016" name="Nat. Commun.">
        <title>Thousands of microbial genomes shed light on interconnected biogeochemical processes in an aquifer system.</title>
        <authorList>
            <person name="Anantharaman K."/>
            <person name="Brown C.T."/>
            <person name="Hug L.A."/>
            <person name="Sharon I."/>
            <person name="Castelle C.J."/>
            <person name="Probst A.J."/>
            <person name="Thomas B.C."/>
            <person name="Singh A."/>
            <person name="Wilkins M.J."/>
            <person name="Karaoz U."/>
            <person name="Brodie E.L."/>
            <person name="Williams K.H."/>
            <person name="Hubbard S.S."/>
            <person name="Banfield J.F."/>
        </authorList>
    </citation>
    <scope>NUCLEOTIDE SEQUENCE [LARGE SCALE GENOMIC DNA]</scope>
</reference>
<organism evidence="3 4">
    <name type="scientific">Candidatus Muproteobacteria bacterium RIFCSPLOWO2_01_FULL_60_18</name>
    <dbReference type="NCBI Taxonomy" id="1817768"/>
    <lineage>
        <taxon>Bacteria</taxon>
        <taxon>Pseudomonadati</taxon>
        <taxon>Pseudomonadota</taxon>
        <taxon>Candidatus Muproteobacteria</taxon>
    </lineage>
</organism>
<comment type="similarity">
    <text evidence="1">Belongs to the RelE toxin family.</text>
</comment>
<comment type="caution">
    <text evidence="3">The sequence shown here is derived from an EMBL/GenBank/DDBJ whole genome shotgun (WGS) entry which is preliminary data.</text>
</comment>
<dbReference type="EMBL" id="MFTC01000050">
    <property type="protein sequence ID" value="OGI51134.1"/>
    <property type="molecule type" value="Genomic_DNA"/>
</dbReference>
<protein>
    <submittedName>
        <fullName evidence="3">Plasmid stabilization protein</fullName>
    </submittedName>
</protein>
<evidence type="ECO:0000256" key="1">
    <source>
        <dbReference type="ARBA" id="ARBA00006226"/>
    </source>
</evidence>
<gene>
    <name evidence="3" type="ORF">A3A87_03150</name>
</gene>
<dbReference type="InterPro" id="IPR035093">
    <property type="entry name" value="RelE/ParE_toxin_dom_sf"/>
</dbReference>
<dbReference type="InterPro" id="IPR051803">
    <property type="entry name" value="TA_system_RelE-like_toxin"/>
</dbReference>
<dbReference type="NCBIfam" id="TIGR02385">
    <property type="entry name" value="RelE_StbE"/>
    <property type="match status" value="1"/>
</dbReference>
<evidence type="ECO:0000256" key="2">
    <source>
        <dbReference type="ARBA" id="ARBA00022649"/>
    </source>
</evidence>
<dbReference type="SUPFAM" id="SSF143011">
    <property type="entry name" value="RelE-like"/>
    <property type="match status" value="1"/>
</dbReference>
<dbReference type="PANTHER" id="PTHR33755">
    <property type="entry name" value="TOXIN PARE1-RELATED"/>
    <property type="match status" value="1"/>
</dbReference>
<dbReference type="Pfam" id="PF05016">
    <property type="entry name" value="ParE_toxin"/>
    <property type="match status" value="1"/>
</dbReference>
<sequence length="104" mass="11903">MGHKVVWSPEALDDVDAIASYIARDSAFYAATVVNRILETSRSLNQFPQLGRIVPELGQDDIRERFVYSYRLVYRVAQDTITIVAVIHGKRLFDTVADRMEKDK</sequence>
<name>A0A1F6U177_9PROT</name>
<accession>A0A1F6U177</accession>